<accession>A0AAV4LA19</accession>
<proteinExistence type="predicted"/>
<reference evidence="1" key="1">
    <citation type="journal article" date="2023" name="Int. J. Syst. Evol. Microbiol.">
        <title>Collibacillus ludicampi gen. nov., sp. nov., a new soil bacterium of the family Alicyclobacillaceae.</title>
        <authorList>
            <person name="Jojima T."/>
            <person name="Ioku Y."/>
            <person name="Fukuta Y."/>
            <person name="Shirasaka N."/>
            <person name="Matsumura Y."/>
            <person name="Mori M."/>
        </authorList>
    </citation>
    <scope>NUCLEOTIDE SEQUENCE</scope>
    <source>
        <strain evidence="1">TP075</strain>
    </source>
</reference>
<comment type="caution">
    <text evidence="1">The sequence shown here is derived from an EMBL/GenBank/DDBJ whole genome shotgun (WGS) entry which is preliminary data.</text>
</comment>
<protein>
    <recommendedName>
        <fullName evidence="3">ATP-binding protein</fullName>
    </recommendedName>
</protein>
<name>A0AAV4LA19_9BACL</name>
<evidence type="ECO:0000313" key="1">
    <source>
        <dbReference type="EMBL" id="GIM44533.1"/>
    </source>
</evidence>
<dbReference type="InterPro" id="IPR027417">
    <property type="entry name" value="P-loop_NTPase"/>
</dbReference>
<dbReference type="SUPFAM" id="SSF52540">
    <property type="entry name" value="P-loop containing nucleoside triphosphate hydrolases"/>
    <property type="match status" value="1"/>
</dbReference>
<dbReference type="EMBL" id="BOQE01000001">
    <property type="protein sequence ID" value="GIM44533.1"/>
    <property type="molecule type" value="Genomic_DNA"/>
</dbReference>
<dbReference type="RefSeq" id="WP_282197806.1">
    <property type="nucleotide sequence ID" value="NZ_BOQE01000001.1"/>
</dbReference>
<evidence type="ECO:0008006" key="3">
    <source>
        <dbReference type="Google" id="ProtNLM"/>
    </source>
</evidence>
<dbReference type="Proteomes" id="UP001057291">
    <property type="component" value="Unassembled WGS sequence"/>
</dbReference>
<keyword evidence="2" id="KW-1185">Reference proteome</keyword>
<gene>
    <name evidence="1" type="ORF">DNHGIG_00820</name>
</gene>
<organism evidence="1 2">
    <name type="scientific">Collibacillus ludicampi</name>
    <dbReference type="NCBI Taxonomy" id="2771369"/>
    <lineage>
        <taxon>Bacteria</taxon>
        <taxon>Bacillati</taxon>
        <taxon>Bacillota</taxon>
        <taxon>Bacilli</taxon>
        <taxon>Bacillales</taxon>
        <taxon>Alicyclobacillaceae</taxon>
        <taxon>Collibacillus</taxon>
    </lineage>
</organism>
<sequence length="738" mass="83014">MRLIPDRRLTNADVESFATGLHSLYKPLIERMNRTGWRIDVAPQNYVVLEWHLAPNKAEVMLHTPSHTRTIVEQHINTTWPRVTTEDIEHDPLNDWLSNISGADLHLREHYMYAIHVDRRSLAPISTILETLRMLQEGERGLIQMILVQADKDWSEGAKAAYDKLKDGGQPKRIGVDGRSIAEGIAKFGAGIALHTSALVAEIITGKEIEPEPVDLPSKLYLDRTLSSATLQKTKYAAFDVTIRVASMSHDPGRREVILNALSTAFRDLDKDNGFLAKPIKNMSKWWLSVVNRKPPRLKINADYLSIPEVARLLQLPTGQLQEEYGLSSVQHRESDLPVSVLSGGIQIGEHTFRGESESVYIPIHDHDELCLPRIVIGGMGTGKTRGFGGNFGAQAIAHGFSVISIDVAKDELGAEIEIGAKRRGVPDDKIIHLKFGEKAYRLDWIEGMLGKRAANRLAGEVLNFFNLHSADAGVETSRYIRLAGKTVGVLGGTLSDIFDMFRSEEYREDMIKRLKEKDRTDIASEWETYEKLSPGMKGKVMEPVLNRLDMLQGDDYLRECLEVGESLDFRKWLTGGYHVRIHVPKGGIDGLGAEAVDILVDFLMAKIELAMFARPEEEQAPCFVIMDEPHQFKSCSARWERMAVETRKWRLGLIWMFHLWDQVPRKLTETIKAAGPHYHIYTTSKNILRDLAEEIAPFTVEEAMKTPRHYAINVIRAGGVTVTPFMAKMTPPPSAIE</sequence>
<dbReference type="AlphaFoldDB" id="A0AAV4LA19"/>
<evidence type="ECO:0000313" key="2">
    <source>
        <dbReference type="Proteomes" id="UP001057291"/>
    </source>
</evidence>